<feature type="transmembrane region" description="Helical" evidence="5">
    <location>
        <begin position="64"/>
        <end position="82"/>
    </location>
</feature>
<dbReference type="EMBL" id="JAFDVH010000004">
    <property type="protein sequence ID" value="KAG7480535.1"/>
    <property type="molecule type" value="Genomic_DNA"/>
</dbReference>
<name>A0A9D3QBW5_MEGAT</name>
<protein>
    <recommendedName>
        <fullName evidence="6">THD domain-containing protein</fullName>
    </recommendedName>
</protein>
<feature type="domain" description="THD" evidence="6">
    <location>
        <begin position="112"/>
        <end position="255"/>
    </location>
</feature>
<dbReference type="GO" id="GO:0005615">
    <property type="term" value="C:extracellular space"/>
    <property type="evidence" value="ECO:0007669"/>
    <property type="project" value="UniProtKB-KW"/>
</dbReference>
<keyword evidence="5" id="KW-1133">Transmembrane helix</keyword>
<accession>A0A9D3QBW5</accession>
<evidence type="ECO:0000256" key="2">
    <source>
        <dbReference type="ARBA" id="ARBA00008670"/>
    </source>
</evidence>
<evidence type="ECO:0000256" key="4">
    <source>
        <dbReference type="ARBA" id="ARBA00023136"/>
    </source>
</evidence>
<evidence type="ECO:0000259" key="6">
    <source>
        <dbReference type="PROSITE" id="PS50049"/>
    </source>
</evidence>
<keyword evidence="8" id="KW-1185">Reference proteome</keyword>
<evidence type="ECO:0000313" key="8">
    <source>
        <dbReference type="Proteomes" id="UP001046870"/>
    </source>
</evidence>
<evidence type="ECO:0000256" key="1">
    <source>
        <dbReference type="ARBA" id="ARBA00004370"/>
    </source>
</evidence>
<dbReference type="GO" id="GO:0005164">
    <property type="term" value="F:tumor necrosis factor receptor binding"/>
    <property type="evidence" value="ECO:0007669"/>
    <property type="project" value="InterPro"/>
</dbReference>
<dbReference type="GO" id="GO:0005125">
    <property type="term" value="F:cytokine activity"/>
    <property type="evidence" value="ECO:0007669"/>
    <property type="project" value="UniProtKB-KW"/>
</dbReference>
<dbReference type="PROSITE" id="PS50049">
    <property type="entry name" value="THD_2"/>
    <property type="match status" value="1"/>
</dbReference>
<reference evidence="7" key="1">
    <citation type="submission" date="2021-01" db="EMBL/GenBank/DDBJ databases">
        <authorList>
            <person name="Zahm M."/>
            <person name="Roques C."/>
            <person name="Cabau C."/>
            <person name="Klopp C."/>
            <person name="Donnadieu C."/>
            <person name="Jouanno E."/>
            <person name="Lampietro C."/>
            <person name="Louis A."/>
            <person name="Herpin A."/>
            <person name="Echchiki A."/>
            <person name="Berthelot C."/>
            <person name="Parey E."/>
            <person name="Roest-Crollius H."/>
            <person name="Braasch I."/>
            <person name="Postlethwait J."/>
            <person name="Bobe J."/>
            <person name="Montfort J."/>
            <person name="Bouchez O."/>
            <person name="Begum T."/>
            <person name="Mejri S."/>
            <person name="Adams A."/>
            <person name="Chen W.-J."/>
            <person name="Guiguen Y."/>
        </authorList>
    </citation>
    <scope>NUCLEOTIDE SEQUENCE</scope>
    <source>
        <strain evidence="7">YG-15Mar2019-1</strain>
        <tissue evidence="7">Brain</tissue>
    </source>
</reference>
<dbReference type="Pfam" id="PF00229">
    <property type="entry name" value="TNF"/>
    <property type="match status" value="1"/>
</dbReference>
<keyword evidence="5" id="KW-0812">Transmembrane</keyword>
<dbReference type="GO" id="GO:0016020">
    <property type="term" value="C:membrane"/>
    <property type="evidence" value="ECO:0007669"/>
    <property type="project" value="UniProtKB-SubCell"/>
</dbReference>
<dbReference type="InterPro" id="IPR008983">
    <property type="entry name" value="Tumour_necrosis_fac-like_dom"/>
</dbReference>
<keyword evidence="4 5" id="KW-0472">Membrane</keyword>
<sequence length="255" mass="29169">MTAKSNTPDDSPHYCHLLDAMPLCNEREALHVEMPEVEVERDKSVFILINHCNEMKRQERNSRIVTGLLLLGVAALLVFLQTRKDSSSDREHTVKATHEGAIAYQRQRGANPNAHLTAPSQYPCKSDHLAWEAKNGEAHLQDFVYANNSLIVLQAGRYHVYLQITYRMIESKTCKPGSMLLLHQAVYRKSESYPKDIAIMEASDSVNCSEHKWWKSVFSSAVFLLEKDDQLKVKAEHPDMIHWQETNVFFGAYLI</sequence>
<dbReference type="SUPFAM" id="SSF49842">
    <property type="entry name" value="TNF-like"/>
    <property type="match status" value="1"/>
</dbReference>
<dbReference type="CDD" id="cd00184">
    <property type="entry name" value="TNF"/>
    <property type="match status" value="1"/>
</dbReference>
<dbReference type="OrthoDB" id="9936525at2759"/>
<dbReference type="PRINTS" id="PR01234">
    <property type="entry name" value="TNECROSISFCT"/>
</dbReference>
<dbReference type="AlphaFoldDB" id="A0A9D3QBW5"/>
<comment type="caution">
    <text evidence="7">The sequence shown here is derived from an EMBL/GenBank/DDBJ whole genome shotgun (WGS) entry which is preliminary data.</text>
</comment>
<evidence type="ECO:0000313" key="7">
    <source>
        <dbReference type="EMBL" id="KAG7480535.1"/>
    </source>
</evidence>
<dbReference type="Proteomes" id="UP001046870">
    <property type="component" value="Chromosome 4"/>
</dbReference>
<evidence type="ECO:0000256" key="5">
    <source>
        <dbReference type="SAM" id="Phobius"/>
    </source>
</evidence>
<keyword evidence="3" id="KW-0202">Cytokine</keyword>
<dbReference type="GO" id="GO:0006955">
    <property type="term" value="P:immune response"/>
    <property type="evidence" value="ECO:0007669"/>
    <property type="project" value="InterPro"/>
</dbReference>
<dbReference type="InterPro" id="IPR006052">
    <property type="entry name" value="TNF_dom"/>
</dbReference>
<organism evidence="7 8">
    <name type="scientific">Megalops atlanticus</name>
    <name type="common">Tarpon</name>
    <name type="synonym">Clupea gigantea</name>
    <dbReference type="NCBI Taxonomy" id="7932"/>
    <lineage>
        <taxon>Eukaryota</taxon>
        <taxon>Metazoa</taxon>
        <taxon>Chordata</taxon>
        <taxon>Craniata</taxon>
        <taxon>Vertebrata</taxon>
        <taxon>Euteleostomi</taxon>
        <taxon>Actinopterygii</taxon>
        <taxon>Neopterygii</taxon>
        <taxon>Teleostei</taxon>
        <taxon>Elopiformes</taxon>
        <taxon>Megalopidae</taxon>
        <taxon>Megalops</taxon>
    </lineage>
</organism>
<proteinExistence type="inferred from homology"/>
<dbReference type="PANTHER" id="PTHR11471:SF24">
    <property type="entry name" value="TUMOR NECROSIS FACTOR LIGAND SUPERFAMILY MEMBER 15"/>
    <property type="match status" value="1"/>
</dbReference>
<comment type="subcellular location">
    <subcellularLocation>
        <location evidence="1">Membrane</location>
    </subcellularLocation>
</comment>
<dbReference type="SMART" id="SM00207">
    <property type="entry name" value="TNF"/>
    <property type="match status" value="1"/>
</dbReference>
<evidence type="ECO:0000256" key="3">
    <source>
        <dbReference type="ARBA" id="ARBA00022514"/>
    </source>
</evidence>
<dbReference type="Gene3D" id="2.60.120.40">
    <property type="match status" value="1"/>
</dbReference>
<dbReference type="PANTHER" id="PTHR11471">
    <property type="entry name" value="TUMOR NECROSIS FACTOR FAMILY MEMBER"/>
    <property type="match status" value="1"/>
</dbReference>
<comment type="similarity">
    <text evidence="2">Belongs to the tumor necrosis factor family.</text>
</comment>
<dbReference type="InterPro" id="IPR006053">
    <property type="entry name" value="TNF"/>
</dbReference>
<gene>
    <name evidence="7" type="ORF">MATL_G00057280</name>
</gene>